<dbReference type="GO" id="GO:0008324">
    <property type="term" value="F:monoatomic cation transmembrane transporter activity"/>
    <property type="evidence" value="ECO:0007669"/>
    <property type="project" value="UniProtKB-ARBA"/>
</dbReference>
<keyword evidence="5" id="KW-0408">Iron</keyword>
<name>A0A3B1BHH6_9ZZZZ</name>
<dbReference type="NCBIfam" id="NF005722">
    <property type="entry name" value="PRK07539.1-2"/>
    <property type="match status" value="1"/>
</dbReference>
<dbReference type="EMBL" id="UOFX01000058">
    <property type="protein sequence ID" value="VAX09960.1"/>
    <property type="molecule type" value="Genomic_DNA"/>
</dbReference>
<keyword evidence="7" id="KW-0520">NAD</keyword>
<dbReference type="GO" id="GO:0098662">
    <property type="term" value="P:inorganic cation transmembrane transport"/>
    <property type="evidence" value="ECO:0007669"/>
    <property type="project" value="UniProtKB-ARBA"/>
</dbReference>
<evidence type="ECO:0000256" key="1">
    <source>
        <dbReference type="ARBA" id="ARBA00010643"/>
    </source>
</evidence>
<dbReference type="EC" id="1.6.5.3" evidence="9"/>
<evidence type="ECO:0000256" key="8">
    <source>
        <dbReference type="ARBA" id="ARBA00034078"/>
    </source>
</evidence>
<keyword evidence="9" id="KW-0560">Oxidoreductase</keyword>
<dbReference type="Pfam" id="PF01257">
    <property type="entry name" value="2Fe-2S_thioredx"/>
    <property type="match status" value="1"/>
</dbReference>
<dbReference type="Gene3D" id="1.10.10.1590">
    <property type="entry name" value="NADH-quinone oxidoreductase subunit E"/>
    <property type="match status" value="1"/>
</dbReference>
<keyword evidence="3" id="KW-0479">Metal-binding</keyword>
<dbReference type="FunFam" id="1.10.10.1590:FF:000001">
    <property type="entry name" value="NADH-quinone oxidoreductase subunit E"/>
    <property type="match status" value="1"/>
</dbReference>
<dbReference type="GO" id="GO:0003954">
    <property type="term" value="F:NADH dehydrogenase activity"/>
    <property type="evidence" value="ECO:0007669"/>
    <property type="project" value="TreeGrafter"/>
</dbReference>
<dbReference type="NCBIfam" id="TIGR01958">
    <property type="entry name" value="nuoE_fam"/>
    <property type="match status" value="1"/>
</dbReference>
<evidence type="ECO:0000256" key="6">
    <source>
        <dbReference type="ARBA" id="ARBA00023014"/>
    </source>
</evidence>
<dbReference type="InterPro" id="IPR041921">
    <property type="entry name" value="NuoE_N"/>
</dbReference>
<comment type="cofactor">
    <cofactor evidence="8">
        <name>[2Fe-2S] cluster</name>
        <dbReference type="ChEBI" id="CHEBI:190135"/>
    </cofactor>
</comment>
<sequence>MSAEINKNELFTPKIRAEIDHEIAKYPTDRQQSAVMAALRIIQDNNAGSLTQERMDEVAAYLDMAPIAVYEVATFYSMYEHKPVGRNKLCVCTNISCMINGSDKIVEHLNNKLGIKWGEVTEDGRYSLKEVECLGACGGAPMMQVDRKYFEDLTPDNLDKILDGLE</sequence>
<dbReference type="GO" id="GO:0046872">
    <property type="term" value="F:metal ion binding"/>
    <property type="evidence" value="ECO:0007669"/>
    <property type="project" value="UniProtKB-KW"/>
</dbReference>
<organism evidence="9">
    <name type="scientific">hydrothermal vent metagenome</name>
    <dbReference type="NCBI Taxonomy" id="652676"/>
    <lineage>
        <taxon>unclassified sequences</taxon>
        <taxon>metagenomes</taxon>
        <taxon>ecological metagenomes</taxon>
    </lineage>
</organism>
<dbReference type="SUPFAM" id="SSF52833">
    <property type="entry name" value="Thioredoxin-like"/>
    <property type="match status" value="1"/>
</dbReference>
<protein>
    <submittedName>
        <fullName evidence="9">NADH-ubiquinone oxidoreductase chain E</fullName>
        <ecNumber evidence="9">1.6.5.3</ecNumber>
    </submittedName>
</protein>
<dbReference type="GO" id="GO:0022804">
    <property type="term" value="F:active transmembrane transporter activity"/>
    <property type="evidence" value="ECO:0007669"/>
    <property type="project" value="UniProtKB-ARBA"/>
</dbReference>
<comment type="similarity">
    <text evidence="1">Belongs to the complex I 24 kDa subunit family.</text>
</comment>
<dbReference type="GO" id="GO:1902494">
    <property type="term" value="C:catalytic complex"/>
    <property type="evidence" value="ECO:0007669"/>
    <property type="project" value="UniProtKB-ARBA"/>
</dbReference>
<dbReference type="GO" id="GO:0051537">
    <property type="term" value="F:2 iron, 2 sulfur cluster binding"/>
    <property type="evidence" value="ECO:0007669"/>
    <property type="project" value="UniProtKB-KW"/>
</dbReference>
<dbReference type="GO" id="GO:0031090">
    <property type="term" value="C:organelle membrane"/>
    <property type="evidence" value="ECO:0007669"/>
    <property type="project" value="UniProtKB-ARBA"/>
</dbReference>
<dbReference type="GO" id="GO:0022890">
    <property type="term" value="F:inorganic cation transmembrane transporter activity"/>
    <property type="evidence" value="ECO:0007669"/>
    <property type="project" value="UniProtKB-ARBA"/>
</dbReference>
<dbReference type="PANTHER" id="PTHR10371">
    <property type="entry name" value="NADH DEHYDROGENASE UBIQUINONE FLAVOPROTEIN 2, MITOCHONDRIAL"/>
    <property type="match status" value="1"/>
</dbReference>
<dbReference type="InterPro" id="IPR042128">
    <property type="entry name" value="NuoE_dom"/>
</dbReference>
<dbReference type="GO" id="GO:0005739">
    <property type="term" value="C:mitochondrion"/>
    <property type="evidence" value="ECO:0007669"/>
    <property type="project" value="UniProtKB-ARBA"/>
</dbReference>
<evidence type="ECO:0000256" key="5">
    <source>
        <dbReference type="ARBA" id="ARBA00023004"/>
    </source>
</evidence>
<evidence type="ECO:0000256" key="4">
    <source>
        <dbReference type="ARBA" id="ARBA00022967"/>
    </source>
</evidence>
<dbReference type="FunFam" id="3.40.30.10:FF:000022">
    <property type="entry name" value="NADH dehydrogenase flavoprotein 2, mitochondrial"/>
    <property type="match status" value="1"/>
</dbReference>
<keyword evidence="6" id="KW-0411">Iron-sulfur</keyword>
<dbReference type="InterPro" id="IPR002023">
    <property type="entry name" value="NuoE-like"/>
</dbReference>
<dbReference type="GO" id="GO:0098796">
    <property type="term" value="C:membrane protein complex"/>
    <property type="evidence" value="ECO:0007669"/>
    <property type="project" value="UniProtKB-ARBA"/>
</dbReference>
<dbReference type="PANTHER" id="PTHR10371:SF3">
    <property type="entry name" value="NADH DEHYDROGENASE [UBIQUINONE] FLAVOPROTEIN 2, MITOCHONDRIAL"/>
    <property type="match status" value="1"/>
</dbReference>
<gene>
    <name evidence="9" type="ORF">MNBD_GAMMA26-1920</name>
</gene>
<evidence type="ECO:0000313" key="9">
    <source>
        <dbReference type="EMBL" id="VAX09960.1"/>
    </source>
</evidence>
<keyword evidence="9" id="KW-0830">Ubiquinone</keyword>
<evidence type="ECO:0000256" key="3">
    <source>
        <dbReference type="ARBA" id="ARBA00022723"/>
    </source>
</evidence>
<accession>A0A3B1BHH6</accession>
<dbReference type="Gene3D" id="3.40.30.10">
    <property type="entry name" value="Glutaredoxin"/>
    <property type="match status" value="1"/>
</dbReference>
<dbReference type="PIRSF" id="PIRSF000216">
    <property type="entry name" value="NADH_DH_24kDa"/>
    <property type="match status" value="1"/>
</dbReference>
<keyword evidence="2" id="KW-0001">2Fe-2S</keyword>
<dbReference type="AlphaFoldDB" id="A0A3B1BHH6"/>
<keyword evidence="4" id="KW-1278">Translocase</keyword>
<dbReference type="InterPro" id="IPR036249">
    <property type="entry name" value="Thioredoxin-like_sf"/>
</dbReference>
<evidence type="ECO:0000256" key="7">
    <source>
        <dbReference type="ARBA" id="ARBA00023027"/>
    </source>
</evidence>
<proteinExistence type="inferred from homology"/>
<reference evidence="9" key="1">
    <citation type="submission" date="2018-06" db="EMBL/GenBank/DDBJ databases">
        <authorList>
            <person name="Zhirakovskaya E."/>
        </authorList>
    </citation>
    <scope>NUCLEOTIDE SEQUENCE</scope>
</reference>
<dbReference type="GO" id="GO:0031967">
    <property type="term" value="C:organelle envelope"/>
    <property type="evidence" value="ECO:0007669"/>
    <property type="project" value="UniProtKB-ARBA"/>
</dbReference>
<dbReference type="CDD" id="cd03064">
    <property type="entry name" value="TRX_Fd_NuoE"/>
    <property type="match status" value="1"/>
</dbReference>
<evidence type="ECO:0000256" key="2">
    <source>
        <dbReference type="ARBA" id="ARBA00022714"/>
    </source>
</evidence>